<keyword evidence="1" id="KW-0175">Coiled coil</keyword>
<feature type="compositionally biased region" description="Polar residues" evidence="2">
    <location>
        <begin position="236"/>
        <end position="257"/>
    </location>
</feature>
<organism evidence="3 4">
    <name type="scientific">Grifola frondosa</name>
    <name type="common">Maitake</name>
    <name type="synonym">Polyporus frondosus</name>
    <dbReference type="NCBI Taxonomy" id="5627"/>
    <lineage>
        <taxon>Eukaryota</taxon>
        <taxon>Fungi</taxon>
        <taxon>Dikarya</taxon>
        <taxon>Basidiomycota</taxon>
        <taxon>Agaricomycotina</taxon>
        <taxon>Agaricomycetes</taxon>
        <taxon>Polyporales</taxon>
        <taxon>Grifolaceae</taxon>
        <taxon>Grifola</taxon>
    </lineage>
</organism>
<dbReference type="GO" id="GO:0008289">
    <property type="term" value="F:lipid binding"/>
    <property type="evidence" value="ECO:0007669"/>
    <property type="project" value="TreeGrafter"/>
</dbReference>
<dbReference type="GO" id="GO:0070941">
    <property type="term" value="P:eisosome assembly"/>
    <property type="evidence" value="ECO:0007669"/>
    <property type="project" value="TreeGrafter"/>
</dbReference>
<feature type="region of interest" description="Disordered" evidence="2">
    <location>
        <begin position="429"/>
        <end position="544"/>
    </location>
</feature>
<dbReference type="GO" id="GO:0006897">
    <property type="term" value="P:endocytosis"/>
    <property type="evidence" value="ECO:0007669"/>
    <property type="project" value="TreeGrafter"/>
</dbReference>
<reference evidence="3 4" key="1">
    <citation type="submission" date="2016-03" db="EMBL/GenBank/DDBJ databases">
        <title>Whole genome sequencing of Grifola frondosa 9006-11.</title>
        <authorList>
            <person name="Min B."/>
            <person name="Park H."/>
            <person name="Kim J.-G."/>
            <person name="Cho H."/>
            <person name="Oh Y.-L."/>
            <person name="Kong W.-S."/>
            <person name="Choi I.-G."/>
        </authorList>
    </citation>
    <scope>NUCLEOTIDE SEQUENCE [LARGE SCALE GENOMIC DNA]</scope>
    <source>
        <strain evidence="3 4">9006-11</strain>
    </source>
</reference>
<dbReference type="OMA" id="GWAWGEM"/>
<proteinExistence type="predicted"/>
<feature type="compositionally biased region" description="Low complexity" evidence="2">
    <location>
        <begin position="797"/>
        <end position="810"/>
    </location>
</feature>
<feature type="compositionally biased region" description="Polar residues" evidence="2">
    <location>
        <begin position="332"/>
        <end position="355"/>
    </location>
</feature>
<feature type="coiled-coil region" evidence="1">
    <location>
        <begin position="144"/>
        <end position="171"/>
    </location>
</feature>
<dbReference type="AlphaFoldDB" id="A0A1C7M8V7"/>
<feature type="region of interest" description="Disordered" evidence="2">
    <location>
        <begin position="665"/>
        <end position="897"/>
    </location>
</feature>
<dbReference type="PANTHER" id="PTHR31962">
    <property type="entry name" value="SPHINGOLIPID LONG CHAIN BASE-RESPONSIVE PROTEIN PIL1"/>
    <property type="match status" value="1"/>
</dbReference>
<dbReference type="STRING" id="5627.A0A1C7M8V7"/>
<dbReference type="Gene3D" id="1.20.1270.60">
    <property type="entry name" value="Arfaptin homology (AH) domain/BAR domain"/>
    <property type="match status" value="1"/>
</dbReference>
<accession>A0A1C7M8V7</accession>
<feature type="compositionally biased region" description="Basic residues" evidence="2">
    <location>
        <begin position="451"/>
        <end position="460"/>
    </location>
</feature>
<feature type="region of interest" description="Disordered" evidence="2">
    <location>
        <begin position="367"/>
        <end position="411"/>
    </location>
</feature>
<dbReference type="Proteomes" id="UP000092993">
    <property type="component" value="Unassembled WGS sequence"/>
</dbReference>
<dbReference type="OrthoDB" id="3358861at2759"/>
<evidence type="ECO:0000256" key="1">
    <source>
        <dbReference type="SAM" id="Coils"/>
    </source>
</evidence>
<dbReference type="GO" id="GO:0005886">
    <property type="term" value="C:plasma membrane"/>
    <property type="evidence" value="ECO:0007669"/>
    <property type="project" value="TreeGrafter"/>
</dbReference>
<comment type="caution">
    <text evidence="3">The sequence shown here is derived from an EMBL/GenBank/DDBJ whole genome shotgun (WGS) entry which is preliminary data.</text>
</comment>
<dbReference type="EMBL" id="LUGG01000007">
    <property type="protein sequence ID" value="OBZ73311.1"/>
    <property type="molecule type" value="Genomic_DNA"/>
</dbReference>
<dbReference type="GO" id="GO:0036286">
    <property type="term" value="C:eisosome filament"/>
    <property type="evidence" value="ECO:0007669"/>
    <property type="project" value="TreeGrafter"/>
</dbReference>
<sequence length="897" mass="95503">MVHRPADSRLLSNLLAHEKDYSKHLSILLDYSQASLASFSAYASASAPPTSQVIVAVAGTLAGADEALRKYAVSVDRWQEQLKTLKDLEDDVGNVMRDREILVTRLIKASKSQKPSRDSFLGGGSPSGSLMSFPKPEVQVGSKLTTAQAELQACEAHLANKERELDALRSGAIKSGLQTRCKALVECGWAWGEMGKEGLRALEILDMPNGHGPPRPLLSRRPKLDMVKPPGVVTHPRSSQLLRSPTHSKSPLHTRSPISPVPNGMAQPRISEDDTGPGSSAEEEDVGPVEVHENERFASGGRAKAKVETVSRPRSRHVSFSLRGSRGPAGSDESSFSRAESPTATKGKSRQRSGSVFGSIAALFHRGGSHSDAEAASSSPAKSSGRWRTRVDKNVALVKRGGDSSDDESGRLASDYAALSHSYAREAQLSASASMPLSEPGAAGSNGTPQLRKRISKRSSVRVQPTMQMEKFPDKGYVSDGGEASGSKGTGKTLQKLPLPVDLGVNGDAAPPTSTATTSKIVKPKRPAAKAVQGPTVDASLSRNSSMSKQSVFSAVSAPARTNTAHAHIASPLIRSNSLPRKRAGSLEITQTPSKGGVSVGTRHKRVMSASGPPATRSGLTNGEPSLMSIVEDLARQNREAWARQDPNRMLVLPKAPPPISVTSGNVAGVGTSPRHTQAKDNVHAKETSRRSLTLPVSASAPSLPISISKPLPPKMPLRSALRNPSRTPSPNPPPALSGAAPIMIAAKSPTPLPSSKAQQEDDVSSTSSYETGHEAFDDEEELPPPPPPHDMHVPATSSDLSHSTDSTTTAPIRRKSVRMSLPPTFASTPPAFDDDDEQKRRRHHPWTPSRANGAHPQGWATKIEGSSTRDLWQNSSDEEEEYSKAKTLLAKTPEKF</sequence>
<feature type="compositionally biased region" description="Polar residues" evidence="2">
    <location>
        <begin position="865"/>
        <end position="876"/>
    </location>
</feature>
<feature type="compositionally biased region" description="Basic and acidic residues" evidence="2">
    <location>
        <begin position="678"/>
        <end position="690"/>
    </location>
</feature>
<feature type="region of interest" description="Disordered" evidence="2">
    <location>
        <begin position="212"/>
        <end position="355"/>
    </location>
</feature>
<feature type="compositionally biased region" description="Low complexity" evidence="2">
    <location>
        <begin position="692"/>
        <end position="710"/>
    </location>
</feature>
<feature type="region of interest" description="Disordered" evidence="2">
    <location>
        <begin position="114"/>
        <end position="134"/>
    </location>
</feature>
<dbReference type="InterPro" id="IPR028245">
    <property type="entry name" value="PIL1/LSP1"/>
</dbReference>
<evidence type="ECO:0000313" key="3">
    <source>
        <dbReference type="EMBL" id="OBZ73311.1"/>
    </source>
</evidence>
<keyword evidence="4" id="KW-1185">Reference proteome</keyword>
<feature type="compositionally biased region" description="Low complexity" evidence="2">
    <location>
        <begin position="374"/>
        <end position="384"/>
    </location>
</feature>
<evidence type="ECO:0000256" key="2">
    <source>
        <dbReference type="SAM" id="MobiDB-lite"/>
    </source>
</evidence>
<evidence type="ECO:0000313" key="4">
    <source>
        <dbReference type="Proteomes" id="UP000092993"/>
    </source>
</evidence>
<feature type="compositionally biased region" description="Low complexity" evidence="2">
    <location>
        <begin position="509"/>
        <end position="519"/>
    </location>
</feature>
<dbReference type="InterPro" id="IPR027267">
    <property type="entry name" value="AH/BAR_dom_sf"/>
</dbReference>
<dbReference type="PANTHER" id="PTHR31962:SF1">
    <property type="entry name" value="SPHINGOLIPID LONG CHAIN BASE-RESPONSIVE PROTEIN PIL1"/>
    <property type="match status" value="1"/>
</dbReference>
<gene>
    <name evidence="3" type="ORF">A0H81_06762</name>
</gene>
<name>A0A1C7M8V7_GRIFR</name>
<protein>
    <submittedName>
        <fullName evidence="3">Uncharacterized protein</fullName>
    </submittedName>
</protein>